<dbReference type="InterPro" id="IPR036291">
    <property type="entry name" value="NAD(P)-bd_dom_sf"/>
</dbReference>
<comment type="caution">
    <text evidence="3">The sequence shown here is derived from an EMBL/GenBank/DDBJ whole genome shotgun (WGS) entry which is preliminary data.</text>
</comment>
<dbReference type="AlphaFoldDB" id="A0A133V4M5"/>
<dbReference type="Pfam" id="PF01408">
    <property type="entry name" value="GFO_IDH_MocA"/>
    <property type="match status" value="1"/>
</dbReference>
<feature type="domain" description="GFO/IDH/MocA-like oxidoreductase" evidence="2">
    <location>
        <begin position="126"/>
        <end position="234"/>
    </location>
</feature>
<dbReference type="Gene3D" id="3.40.50.720">
    <property type="entry name" value="NAD(P)-binding Rossmann-like Domain"/>
    <property type="match status" value="1"/>
</dbReference>
<feature type="domain" description="Gfo/Idh/MocA-like oxidoreductase N-terminal" evidence="1">
    <location>
        <begin position="7"/>
        <end position="113"/>
    </location>
</feature>
<name>A0A133V4M5_9EURY</name>
<dbReference type="InterPro" id="IPR055170">
    <property type="entry name" value="GFO_IDH_MocA-like_dom"/>
</dbReference>
<dbReference type="InterPro" id="IPR051450">
    <property type="entry name" value="Gfo/Idh/MocA_Oxidoreductases"/>
</dbReference>
<dbReference type="EMBL" id="LHXV01000014">
    <property type="protein sequence ID" value="KXB01393.1"/>
    <property type="molecule type" value="Genomic_DNA"/>
</dbReference>
<evidence type="ECO:0008006" key="5">
    <source>
        <dbReference type="Google" id="ProtNLM"/>
    </source>
</evidence>
<dbReference type="PANTHER" id="PTHR43377:SF1">
    <property type="entry name" value="BILIVERDIN REDUCTASE A"/>
    <property type="match status" value="1"/>
</dbReference>
<sequence>MLKGITVGCGYFGNIQLEAWDRIGEVNISGVVDKDEERAEKVAEKYDCSPYLDYKDAVEVESPDFVDIATRPDSHLEIARFSASAGCDVLCQKPIAPNWKDSKKLVKACEDVRLMINENWRWQPWYQKIRELIDSGVIGEIHTVTILRHEDDALRDPPFPDQPYFLEMEPFLLIESVIHQIDVTRFLGGSIREVFCDTRRVSGVTEGEDSVTVHLKLEGGKRGMIYSTRASEPDVEDPLCDYARIEGMAGFIRLERDGTITVKSLFESDYEVDYEVPKRGYRGASCEMAQKSFVNSIISGDRFETPGENYLDQVMKTVFAGYESSKQRKAIRLEKWE</sequence>
<evidence type="ECO:0000259" key="1">
    <source>
        <dbReference type="Pfam" id="PF01408"/>
    </source>
</evidence>
<keyword evidence="4" id="KW-1185">Reference proteome</keyword>
<evidence type="ECO:0000259" key="2">
    <source>
        <dbReference type="Pfam" id="PF22725"/>
    </source>
</evidence>
<dbReference type="SUPFAM" id="SSF51735">
    <property type="entry name" value="NAD(P)-binding Rossmann-fold domains"/>
    <property type="match status" value="1"/>
</dbReference>
<accession>A0A133V4M5</accession>
<evidence type="ECO:0000313" key="4">
    <source>
        <dbReference type="Proteomes" id="UP000070344"/>
    </source>
</evidence>
<proteinExistence type="predicted"/>
<dbReference type="Pfam" id="PF22725">
    <property type="entry name" value="GFO_IDH_MocA_C3"/>
    <property type="match status" value="1"/>
</dbReference>
<dbReference type="PANTHER" id="PTHR43377">
    <property type="entry name" value="BILIVERDIN REDUCTASE A"/>
    <property type="match status" value="1"/>
</dbReference>
<protein>
    <recommendedName>
        <fullName evidence="5">Gfo/Idh/MocA-like oxidoreductase N-terminal domain-containing protein</fullName>
    </recommendedName>
</protein>
<dbReference type="GO" id="GO:0000166">
    <property type="term" value="F:nucleotide binding"/>
    <property type="evidence" value="ECO:0007669"/>
    <property type="project" value="InterPro"/>
</dbReference>
<gene>
    <name evidence="3" type="ORF">AKJ41_01735</name>
</gene>
<dbReference type="SUPFAM" id="SSF55347">
    <property type="entry name" value="Glyceraldehyde-3-phosphate dehydrogenase-like, C-terminal domain"/>
    <property type="match status" value="1"/>
</dbReference>
<organism evidence="3 4">
    <name type="scientific">candidate division MSBL1 archaeon SCGC-AAA259O05</name>
    <dbReference type="NCBI Taxonomy" id="1698271"/>
    <lineage>
        <taxon>Archaea</taxon>
        <taxon>Methanobacteriati</taxon>
        <taxon>Methanobacteriota</taxon>
        <taxon>candidate division MSBL1</taxon>
    </lineage>
</organism>
<dbReference type="Proteomes" id="UP000070344">
    <property type="component" value="Unassembled WGS sequence"/>
</dbReference>
<dbReference type="Gene3D" id="3.30.360.10">
    <property type="entry name" value="Dihydrodipicolinate Reductase, domain 2"/>
    <property type="match status" value="1"/>
</dbReference>
<dbReference type="InterPro" id="IPR000683">
    <property type="entry name" value="Gfo/Idh/MocA-like_OxRdtase_N"/>
</dbReference>
<evidence type="ECO:0000313" key="3">
    <source>
        <dbReference type="EMBL" id="KXB01393.1"/>
    </source>
</evidence>
<reference evidence="3 4" key="1">
    <citation type="journal article" date="2016" name="Sci. Rep.">
        <title>Metabolic traits of an uncultured archaeal lineage -MSBL1- from brine pools of the Red Sea.</title>
        <authorList>
            <person name="Mwirichia R."/>
            <person name="Alam I."/>
            <person name="Rashid M."/>
            <person name="Vinu M."/>
            <person name="Ba-Alawi W."/>
            <person name="Anthony Kamau A."/>
            <person name="Kamanda Ngugi D."/>
            <person name="Goker M."/>
            <person name="Klenk H.P."/>
            <person name="Bajic V."/>
            <person name="Stingl U."/>
        </authorList>
    </citation>
    <scope>NUCLEOTIDE SEQUENCE [LARGE SCALE GENOMIC DNA]</scope>
    <source>
        <strain evidence="3">SCGC-AAA259O05</strain>
    </source>
</reference>